<evidence type="ECO:0000313" key="4">
    <source>
        <dbReference type="Proteomes" id="UP000244378"/>
    </source>
</evidence>
<evidence type="ECO:0000259" key="2">
    <source>
        <dbReference type="Pfam" id="PF12883"/>
    </source>
</evidence>
<dbReference type="OrthoDB" id="7204586at2"/>
<feature type="chain" id="PRO_5015754886" evidence="1">
    <location>
        <begin position="19"/>
        <end position="169"/>
    </location>
</feature>
<dbReference type="AlphaFoldDB" id="A0A2T7AN61"/>
<dbReference type="Gene3D" id="3.10.450.50">
    <property type="match status" value="1"/>
</dbReference>
<keyword evidence="1" id="KW-0732">Signal</keyword>
<dbReference type="RefSeq" id="WP_038867678.1">
    <property type="nucleotide sequence ID" value="NZ_CP187979.1"/>
</dbReference>
<evidence type="ECO:0000313" key="3">
    <source>
        <dbReference type="EMBL" id="PUX10576.1"/>
    </source>
</evidence>
<dbReference type="InterPro" id="IPR024289">
    <property type="entry name" value="DUF3828"/>
</dbReference>
<dbReference type="Pfam" id="PF12883">
    <property type="entry name" value="DUF3828"/>
    <property type="match status" value="1"/>
</dbReference>
<protein>
    <submittedName>
        <fullName evidence="3">DUF3828 domain-containing protein</fullName>
    </submittedName>
</protein>
<comment type="caution">
    <text evidence="3">The sequence shown here is derived from an EMBL/GenBank/DDBJ whole genome shotgun (WGS) entry which is preliminary data.</text>
</comment>
<reference evidence="3 4" key="1">
    <citation type="submission" date="2016-12" db="EMBL/GenBank/DDBJ databases">
        <title>Analysis of the Molecular Diversity Among Cronobacter Species Isolated from Filth Flies Using a Pan Genomic DNA Microarray.</title>
        <authorList>
            <person name="Pava-Ripoll M."/>
            <person name="Tall B."/>
            <person name="Farber J."/>
            <person name="Fanning S."/>
            <person name="Lehner A."/>
            <person name="Stephan R."/>
            <person name="Pagotto F."/>
            <person name="Iverson C."/>
            <person name="Ziobro G."/>
            <person name="Miller A."/>
            <person name="Pearson R."/>
            <person name="Yan Q."/>
            <person name="Kim M."/>
            <person name="Jeong S."/>
            <person name="Park J."/>
            <person name="Jun S."/>
            <person name="Choi H."/>
            <person name="Chung T."/>
            <person name="Yoo Y."/>
            <person name="Park E."/>
            <person name="Hwang S."/>
            <person name="Lee B."/>
            <person name="Sathyamoorthy V."/>
            <person name="Carter L."/>
            <person name="Mammel M."/>
            <person name="Jackson S."/>
            <person name="Kothary M."/>
            <person name="Patel I."/>
            <person name="Grim C."/>
            <person name="Gopinath G."/>
            <person name="Gangiredla J."/>
            <person name="Chase H."/>
        </authorList>
    </citation>
    <scope>NUCLEOTIDE SEQUENCE [LARGE SCALE GENOMIC DNA]</scope>
    <source>
        <strain evidence="3 4">MOD1-Md1s</strain>
    </source>
</reference>
<feature type="domain" description="DUF3828" evidence="2">
    <location>
        <begin position="25"/>
        <end position="142"/>
    </location>
</feature>
<feature type="signal peptide" evidence="1">
    <location>
        <begin position="1"/>
        <end position="18"/>
    </location>
</feature>
<dbReference type="GeneID" id="92211703"/>
<gene>
    <name evidence="3" type="ORF">AUN14_17420</name>
</gene>
<name>A0A2T7AN61_9ENTR</name>
<dbReference type="Proteomes" id="UP000244378">
    <property type="component" value="Unassembled WGS sequence"/>
</dbReference>
<dbReference type="EMBL" id="MSAE01000040">
    <property type="protein sequence ID" value="PUX10576.1"/>
    <property type="molecule type" value="Genomic_DNA"/>
</dbReference>
<evidence type="ECO:0000256" key="1">
    <source>
        <dbReference type="SAM" id="SignalP"/>
    </source>
</evidence>
<accession>A0A2T7AN61</accession>
<sequence>MKHRLALVMLFFSASALAQGAAQTPTQFLKALYQSYAKGNEPVDFASTGEQQILSDRLLNLVDEDTRLAGGEVGFLDYDPICYCQDWDDLAVDKINVTSSDATHAKATVTFRPFRSSPDATTQSFALINEKGRWRIDDIMNGNGSLYQSLQESSQQLRADRTNSDAVSP</sequence>
<organism evidence="3 4">
    <name type="scientific">Cronobacter muytjensii</name>
    <dbReference type="NCBI Taxonomy" id="413501"/>
    <lineage>
        <taxon>Bacteria</taxon>
        <taxon>Pseudomonadati</taxon>
        <taxon>Pseudomonadota</taxon>
        <taxon>Gammaproteobacteria</taxon>
        <taxon>Enterobacterales</taxon>
        <taxon>Enterobacteriaceae</taxon>
        <taxon>Cronobacter</taxon>
    </lineage>
</organism>
<proteinExistence type="predicted"/>